<dbReference type="AlphaFoldDB" id="A0A3B0WFR3"/>
<evidence type="ECO:0000256" key="2">
    <source>
        <dbReference type="ARBA" id="ARBA00009695"/>
    </source>
</evidence>
<dbReference type="Pfam" id="PF02631">
    <property type="entry name" value="RecX_HTH2"/>
    <property type="match status" value="1"/>
</dbReference>
<dbReference type="HAMAP" id="MF_01114">
    <property type="entry name" value="RecX"/>
    <property type="match status" value="1"/>
</dbReference>
<feature type="domain" description="RecX third three-helical" evidence="6">
    <location>
        <begin position="98"/>
        <end position="138"/>
    </location>
</feature>
<dbReference type="PANTHER" id="PTHR33602:SF1">
    <property type="entry name" value="REGULATORY PROTEIN RECX FAMILY PROTEIN"/>
    <property type="match status" value="1"/>
</dbReference>
<dbReference type="InterPro" id="IPR036388">
    <property type="entry name" value="WH-like_DNA-bd_sf"/>
</dbReference>
<name>A0A3B0WFR3_9ZZZZ</name>
<dbReference type="GO" id="GO:0006282">
    <property type="term" value="P:regulation of DNA repair"/>
    <property type="evidence" value="ECO:0007669"/>
    <property type="project" value="InterPro"/>
</dbReference>
<feature type="domain" description="RecX second three-helical" evidence="5">
    <location>
        <begin position="49"/>
        <end position="88"/>
    </location>
</feature>
<dbReference type="EMBL" id="UOFE01000038">
    <property type="protein sequence ID" value="VAW54141.1"/>
    <property type="molecule type" value="Genomic_DNA"/>
</dbReference>
<feature type="domain" description="RecX first three-helical" evidence="7">
    <location>
        <begin position="3"/>
        <end position="42"/>
    </location>
</feature>
<evidence type="ECO:0000256" key="3">
    <source>
        <dbReference type="ARBA" id="ARBA00018111"/>
    </source>
</evidence>
<evidence type="ECO:0000313" key="8">
    <source>
        <dbReference type="EMBL" id="VAW54141.1"/>
    </source>
</evidence>
<dbReference type="Pfam" id="PF21982">
    <property type="entry name" value="RecX_HTH1"/>
    <property type="match status" value="1"/>
</dbReference>
<dbReference type="Pfam" id="PF21981">
    <property type="entry name" value="RecX_HTH3"/>
    <property type="match status" value="1"/>
</dbReference>
<protein>
    <recommendedName>
        <fullName evidence="3">Regulatory protein RecX</fullName>
    </recommendedName>
</protein>
<comment type="subcellular location">
    <subcellularLocation>
        <location evidence="1">Cytoplasm</location>
    </subcellularLocation>
</comment>
<proteinExistence type="inferred from homology"/>
<sequence>MSAKSVAVRLLSRREHSTYEIRDKLLQRDFDEAEVEQALAELQQGDWLSDERYAEAYIRMRQQKGFGPIRIAIELNERGVKESIVDTYLYAGEESWRQTLLNMYEKKYRNTAVDDYNEKAKRIRFMQYRGFALDMIYKEITFANISYNK</sequence>
<evidence type="ECO:0000256" key="1">
    <source>
        <dbReference type="ARBA" id="ARBA00004496"/>
    </source>
</evidence>
<dbReference type="Gene3D" id="1.10.10.10">
    <property type="entry name" value="Winged helix-like DNA-binding domain superfamily/Winged helix DNA-binding domain"/>
    <property type="match status" value="3"/>
</dbReference>
<evidence type="ECO:0000259" key="5">
    <source>
        <dbReference type="Pfam" id="PF02631"/>
    </source>
</evidence>
<keyword evidence="4" id="KW-0963">Cytoplasm</keyword>
<dbReference type="InterPro" id="IPR003783">
    <property type="entry name" value="Regulatory_RecX"/>
</dbReference>
<evidence type="ECO:0000259" key="6">
    <source>
        <dbReference type="Pfam" id="PF21981"/>
    </source>
</evidence>
<dbReference type="InterPro" id="IPR053926">
    <property type="entry name" value="RecX_HTH_1st"/>
</dbReference>
<evidence type="ECO:0000256" key="4">
    <source>
        <dbReference type="ARBA" id="ARBA00022490"/>
    </source>
</evidence>
<reference evidence="8" key="1">
    <citation type="submission" date="2018-06" db="EMBL/GenBank/DDBJ databases">
        <authorList>
            <person name="Zhirakovskaya E."/>
        </authorList>
    </citation>
    <scope>NUCLEOTIDE SEQUENCE</scope>
</reference>
<evidence type="ECO:0000259" key="7">
    <source>
        <dbReference type="Pfam" id="PF21982"/>
    </source>
</evidence>
<accession>A0A3B0WFR3</accession>
<dbReference type="InterPro" id="IPR053925">
    <property type="entry name" value="RecX_HTH_3rd"/>
</dbReference>
<dbReference type="GO" id="GO:0005737">
    <property type="term" value="C:cytoplasm"/>
    <property type="evidence" value="ECO:0007669"/>
    <property type="project" value="UniProtKB-SubCell"/>
</dbReference>
<dbReference type="InterPro" id="IPR053924">
    <property type="entry name" value="RecX_HTH_2nd"/>
</dbReference>
<dbReference type="PANTHER" id="PTHR33602">
    <property type="entry name" value="REGULATORY PROTEIN RECX FAMILY PROTEIN"/>
    <property type="match status" value="1"/>
</dbReference>
<comment type="similarity">
    <text evidence="2">Belongs to the RecX family.</text>
</comment>
<gene>
    <name evidence="8" type="ORF">MNBD_GAMMA05-1521</name>
</gene>
<organism evidence="8">
    <name type="scientific">hydrothermal vent metagenome</name>
    <dbReference type="NCBI Taxonomy" id="652676"/>
    <lineage>
        <taxon>unclassified sequences</taxon>
        <taxon>metagenomes</taxon>
        <taxon>ecological metagenomes</taxon>
    </lineage>
</organism>